<dbReference type="Gene3D" id="1.20.1050.10">
    <property type="match status" value="1"/>
</dbReference>
<dbReference type="CDD" id="cd00299">
    <property type="entry name" value="GST_C_family"/>
    <property type="match status" value="1"/>
</dbReference>
<dbReference type="InterPro" id="IPR036282">
    <property type="entry name" value="Glutathione-S-Trfase_C_sf"/>
</dbReference>
<evidence type="ECO:0000256" key="2">
    <source>
        <dbReference type="ARBA" id="ARBA00022679"/>
    </source>
</evidence>
<name>A0A1M5RKI2_9RHOB</name>
<feature type="domain" description="GST N-terminal" evidence="3">
    <location>
        <begin position="4"/>
        <end position="79"/>
    </location>
</feature>
<evidence type="ECO:0000259" key="4">
    <source>
        <dbReference type="PROSITE" id="PS50405"/>
    </source>
</evidence>
<dbReference type="RefSeq" id="WP_072777132.1">
    <property type="nucleotide sequence ID" value="NZ_FQXC01000002.1"/>
</dbReference>
<dbReference type="Gene3D" id="3.40.30.10">
    <property type="entry name" value="Glutaredoxin"/>
    <property type="match status" value="1"/>
</dbReference>
<dbReference type="GO" id="GO:0005737">
    <property type="term" value="C:cytoplasm"/>
    <property type="evidence" value="ECO:0007669"/>
    <property type="project" value="TreeGrafter"/>
</dbReference>
<evidence type="ECO:0000313" key="5">
    <source>
        <dbReference type="EMBL" id="SHH26588.1"/>
    </source>
</evidence>
<evidence type="ECO:0000259" key="3">
    <source>
        <dbReference type="PROSITE" id="PS50404"/>
    </source>
</evidence>
<dbReference type="EC" id="2.5.1.18" evidence="1"/>
<sequence>MTVLRPTLIGYAPSVYTRAVRMAAAHHRVAYDWEAWNPFDTPDGPHPFGRVPVWKDGDFTLYETAAILTYLDAFAGHQIHESRVAARVQQVASIADSYAYWPLVRQVYAHAVFRPSEGEVGDASQIAQGMAAAPRVLAALDAIAAEGAVLNGTAWTRADWHLAPMIAGFVAYAPAQDFLQDYAALARWFGALSETQAFVQTTEAMA</sequence>
<organism evidence="5 6">
    <name type="scientific">Marivita hallyeonensis</name>
    <dbReference type="NCBI Taxonomy" id="996342"/>
    <lineage>
        <taxon>Bacteria</taxon>
        <taxon>Pseudomonadati</taxon>
        <taxon>Pseudomonadota</taxon>
        <taxon>Alphaproteobacteria</taxon>
        <taxon>Rhodobacterales</taxon>
        <taxon>Roseobacteraceae</taxon>
        <taxon>Marivita</taxon>
    </lineage>
</organism>
<protein>
    <recommendedName>
        <fullName evidence="1">glutathione transferase</fullName>
        <ecNumber evidence="1">2.5.1.18</ecNumber>
    </recommendedName>
</protein>
<reference evidence="5 6" key="1">
    <citation type="submission" date="2016-11" db="EMBL/GenBank/DDBJ databases">
        <authorList>
            <person name="Jaros S."/>
            <person name="Januszkiewicz K."/>
            <person name="Wedrychowicz H."/>
        </authorList>
    </citation>
    <scope>NUCLEOTIDE SEQUENCE [LARGE SCALE GENOMIC DNA]</scope>
    <source>
        <strain evidence="5 6">DSM 29431</strain>
    </source>
</reference>
<dbReference type="InterPro" id="IPR036249">
    <property type="entry name" value="Thioredoxin-like_sf"/>
</dbReference>
<keyword evidence="6" id="KW-1185">Reference proteome</keyword>
<dbReference type="EMBL" id="FQXC01000002">
    <property type="protein sequence ID" value="SHH26588.1"/>
    <property type="molecule type" value="Genomic_DNA"/>
</dbReference>
<dbReference type="CDD" id="cd00570">
    <property type="entry name" value="GST_N_family"/>
    <property type="match status" value="1"/>
</dbReference>
<gene>
    <name evidence="5" type="ORF">SAMN05443551_1790</name>
</gene>
<evidence type="ECO:0000313" key="6">
    <source>
        <dbReference type="Proteomes" id="UP000184221"/>
    </source>
</evidence>
<dbReference type="OrthoDB" id="9797500at2"/>
<dbReference type="SUPFAM" id="SSF52833">
    <property type="entry name" value="Thioredoxin-like"/>
    <property type="match status" value="1"/>
</dbReference>
<dbReference type="PANTHER" id="PTHR43900:SF3">
    <property type="entry name" value="GLUTATHIONE S-TRANSFERASE RHO"/>
    <property type="match status" value="1"/>
</dbReference>
<dbReference type="PROSITE" id="PS50404">
    <property type="entry name" value="GST_NTER"/>
    <property type="match status" value="1"/>
</dbReference>
<dbReference type="PANTHER" id="PTHR43900">
    <property type="entry name" value="GLUTATHIONE S-TRANSFERASE RHO"/>
    <property type="match status" value="1"/>
</dbReference>
<dbReference type="PROSITE" id="PS50405">
    <property type="entry name" value="GST_CTER"/>
    <property type="match status" value="1"/>
</dbReference>
<dbReference type="AlphaFoldDB" id="A0A1M5RKI2"/>
<dbReference type="GO" id="GO:0043295">
    <property type="term" value="F:glutathione binding"/>
    <property type="evidence" value="ECO:0007669"/>
    <property type="project" value="TreeGrafter"/>
</dbReference>
<dbReference type="Proteomes" id="UP000184221">
    <property type="component" value="Unassembled WGS sequence"/>
</dbReference>
<dbReference type="InterPro" id="IPR010987">
    <property type="entry name" value="Glutathione-S-Trfase_C-like"/>
</dbReference>
<dbReference type="GO" id="GO:0004364">
    <property type="term" value="F:glutathione transferase activity"/>
    <property type="evidence" value="ECO:0007669"/>
    <property type="project" value="UniProtKB-EC"/>
</dbReference>
<dbReference type="Pfam" id="PF13409">
    <property type="entry name" value="GST_N_2"/>
    <property type="match status" value="1"/>
</dbReference>
<dbReference type="SUPFAM" id="SSF47616">
    <property type="entry name" value="GST C-terminal domain-like"/>
    <property type="match status" value="1"/>
</dbReference>
<dbReference type="STRING" id="996342.SAMN05443551_1790"/>
<evidence type="ECO:0000256" key="1">
    <source>
        <dbReference type="ARBA" id="ARBA00012452"/>
    </source>
</evidence>
<accession>A0A1M5RKI2</accession>
<dbReference type="InterPro" id="IPR004045">
    <property type="entry name" value="Glutathione_S-Trfase_N"/>
</dbReference>
<proteinExistence type="predicted"/>
<feature type="domain" description="GST C-terminal" evidence="4">
    <location>
        <begin position="81"/>
        <end position="206"/>
    </location>
</feature>
<keyword evidence="2 5" id="KW-0808">Transferase</keyword>